<name>A0A3P8RVP7_AMPPE</name>
<reference evidence="1" key="2">
    <citation type="submission" date="2025-08" db="UniProtKB">
        <authorList>
            <consortium name="Ensembl"/>
        </authorList>
    </citation>
    <scope>IDENTIFICATION</scope>
</reference>
<proteinExistence type="predicted"/>
<evidence type="ECO:0000313" key="2">
    <source>
        <dbReference type="Proteomes" id="UP000265080"/>
    </source>
</evidence>
<evidence type="ECO:0000313" key="1">
    <source>
        <dbReference type="Ensembl" id="ENSAPEP00000003932.1"/>
    </source>
</evidence>
<sequence length="135" mass="14456">APCHHGHSHSSTKTTNFVGVDVQLLRVQDAQLGIGGLDVVHVLHSPVQTVQDLHSVGCDVRVGLDGLGIVQVAEGTEVPLSPGVDDQTPAGGKQTVELPAVQFHNFVFILHLLPNFSRSVGLFINQENNFILKLN</sequence>
<dbReference type="AlphaFoldDB" id="A0A3P8RVP7"/>
<dbReference type="Proteomes" id="UP000265080">
    <property type="component" value="Chromosome 19"/>
</dbReference>
<protein>
    <submittedName>
        <fullName evidence="1">Uncharacterized protein</fullName>
    </submittedName>
</protein>
<dbReference type="OMA" id="PAVQFHN"/>
<reference evidence="1" key="3">
    <citation type="submission" date="2025-09" db="UniProtKB">
        <authorList>
            <consortium name="Ensembl"/>
        </authorList>
    </citation>
    <scope>IDENTIFICATION</scope>
</reference>
<accession>A0A3P8RVP7</accession>
<organism evidence="1 2">
    <name type="scientific">Amphiprion percula</name>
    <name type="common">Orange clownfish</name>
    <name type="synonym">Lutjanus percula</name>
    <dbReference type="NCBI Taxonomy" id="161767"/>
    <lineage>
        <taxon>Eukaryota</taxon>
        <taxon>Metazoa</taxon>
        <taxon>Chordata</taxon>
        <taxon>Craniata</taxon>
        <taxon>Vertebrata</taxon>
        <taxon>Euteleostomi</taxon>
        <taxon>Actinopterygii</taxon>
        <taxon>Neopterygii</taxon>
        <taxon>Teleostei</taxon>
        <taxon>Neoteleostei</taxon>
        <taxon>Acanthomorphata</taxon>
        <taxon>Ovalentaria</taxon>
        <taxon>Pomacentridae</taxon>
        <taxon>Amphiprion</taxon>
    </lineage>
</organism>
<reference evidence="1 2" key="1">
    <citation type="submission" date="2018-03" db="EMBL/GenBank/DDBJ databases">
        <title>Finding Nemo's genes: A chromosome-scale reference assembly of the genome of the orange clownfish Amphiprion percula.</title>
        <authorList>
            <person name="Lehmann R."/>
        </authorList>
    </citation>
    <scope>NUCLEOTIDE SEQUENCE</scope>
</reference>
<dbReference type="Ensembl" id="ENSAPET00000004040.1">
    <property type="protein sequence ID" value="ENSAPEP00000003932.1"/>
    <property type="gene ID" value="ENSAPEG00000002835.1"/>
</dbReference>
<keyword evidence="2" id="KW-1185">Reference proteome</keyword>
<dbReference type="GeneTree" id="ENSGT00940000176976"/>